<dbReference type="FunCoup" id="A0A6P3F5X6">
    <property type="interactions" value="496"/>
</dbReference>
<reference evidence="13" key="1">
    <citation type="submission" date="2025-08" db="UniProtKB">
        <authorList>
            <consortium name="RefSeq"/>
        </authorList>
    </citation>
    <scope>IDENTIFICATION</scope>
</reference>
<dbReference type="RefSeq" id="XP_004632638.1">
    <property type="nucleotide sequence ID" value="XM_004632581.2"/>
</dbReference>
<accession>A0A6P3F5X6</accession>
<keyword evidence="12" id="KW-1185">Reference proteome</keyword>
<comment type="subcellular location">
    <subcellularLocation>
        <location evidence="1 11">Endoplasmic reticulum membrane</location>
        <topology evidence="1 11">Multi-pass membrane protein</topology>
    </subcellularLocation>
</comment>
<keyword evidence="3" id="KW-0444">Lipid biosynthesis</keyword>
<evidence type="ECO:0000256" key="5">
    <source>
        <dbReference type="ARBA" id="ARBA00022692"/>
    </source>
</evidence>
<keyword evidence="9 11" id="KW-0472">Membrane</keyword>
<dbReference type="AlphaFoldDB" id="A0A6P3F5X6"/>
<feature type="transmembrane region" description="Helical" evidence="11">
    <location>
        <begin position="20"/>
        <end position="43"/>
    </location>
</feature>
<evidence type="ECO:0000313" key="12">
    <source>
        <dbReference type="Proteomes" id="UP000515203"/>
    </source>
</evidence>
<sequence length="334" mass="38532">MVEFAPLSVPWERRIQTFAVLQWVFSFLALGQICIGLFVGLLFTRFWLLSVLYSVWWFLDRDKPRQGGRRIEAFRRWTIWKYMKDYFPVSLVKTAELDPSRNYIAGFHPHGVLATGAFLNLCTESTGFSSLFPGIHPHLMMLNLWFRAPFFRDYIMCSGLVTSDKESAAYILSRKGSGNLLAIVIGGAQEALDARPGTHMLLLRNRKGFVRLALTYGADLVPIFSFGENEVFKQVENFSGSWLRRIQNQLQKIMGVSLPLFHGRGVFQYSFGLMPYRHPITTIVGKPIKVQKTLHPSEEEVNQLHQHYIRELCNLFEAHKLKFNIPADQHLEFQ</sequence>
<name>A0A6P3F5X6_OCTDE</name>
<evidence type="ECO:0000256" key="8">
    <source>
        <dbReference type="ARBA" id="ARBA00023098"/>
    </source>
</evidence>
<dbReference type="InParanoid" id="A0A6P3F5X6"/>
<comment type="similarity">
    <text evidence="2 11">Belongs to the diacylglycerol acyltransferase family.</text>
</comment>
<dbReference type="GO" id="GO:0006651">
    <property type="term" value="P:diacylglycerol biosynthetic process"/>
    <property type="evidence" value="ECO:0007669"/>
    <property type="project" value="Ensembl"/>
</dbReference>
<keyword evidence="8" id="KW-0443">Lipid metabolism</keyword>
<evidence type="ECO:0000313" key="13">
    <source>
        <dbReference type="RefSeq" id="XP_004632638.1"/>
    </source>
</evidence>
<dbReference type="OrthoDB" id="264532at2759"/>
<dbReference type="InterPro" id="IPR007130">
    <property type="entry name" value="DAGAT"/>
</dbReference>
<dbReference type="EC" id="2.3.1.-" evidence="11"/>
<evidence type="ECO:0000256" key="10">
    <source>
        <dbReference type="ARBA" id="ARBA00023315"/>
    </source>
</evidence>
<dbReference type="GO" id="GO:0016407">
    <property type="term" value="F:acetyltransferase activity"/>
    <property type="evidence" value="ECO:0007669"/>
    <property type="project" value="Ensembl"/>
</dbReference>
<keyword evidence="6 11" id="KW-0256">Endoplasmic reticulum</keyword>
<evidence type="ECO:0000256" key="1">
    <source>
        <dbReference type="ARBA" id="ARBA00004477"/>
    </source>
</evidence>
<keyword evidence="4 11" id="KW-0808">Transferase</keyword>
<keyword evidence="5 11" id="KW-0812">Transmembrane</keyword>
<organism evidence="12 13">
    <name type="scientific">Octodon degus</name>
    <name type="common">Degu</name>
    <name type="synonym">Sciurus degus</name>
    <dbReference type="NCBI Taxonomy" id="10160"/>
    <lineage>
        <taxon>Eukaryota</taxon>
        <taxon>Metazoa</taxon>
        <taxon>Chordata</taxon>
        <taxon>Craniata</taxon>
        <taxon>Vertebrata</taxon>
        <taxon>Euteleostomi</taxon>
        <taxon>Mammalia</taxon>
        <taxon>Eutheria</taxon>
        <taxon>Euarchontoglires</taxon>
        <taxon>Glires</taxon>
        <taxon>Rodentia</taxon>
        <taxon>Hystricomorpha</taxon>
        <taxon>Octodontidae</taxon>
        <taxon>Octodon</taxon>
    </lineage>
</organism>
<dbReference type="GO" id="GO:0050892">
    <property type="term" value="P:intestinal absorption"/>
    <property type="evidence" value="ECO:0007669"/>
    <property type="project" value="Ensembl"/>
</dbReference>
<proteinExistence type="inferred from homology"/>
<dbReference type="GO" id="GO:0003846">
    <property type="term" value="F:2-acylglycerol O-acyltransferase activity"/>
    <property type="evidence" value="ECO:0007669"/>
    <property type="project" value="Ensembl"/>
</dbReference>
<protein>
    <recommendedName>
        <fullName evidence="11">Acyltransferase</fullName>
        <ecNumber evidence="11">2.3.1.-</ecNumber>
    </recommendedName>
</protein>
<dbReference type="PANTHER" id="PTHR12317">
    <property type="entry name" value="DIACYLGLYCEROL O-ACYLTRANSFERASE"/>
    <property type="match status" value="1"/>
</dbReference>
<dbReference type="GO" id="GO:0019432">
    <property type="term" value="P:triglyceride biosynthetic process"/>
    <property type="evidence" value="ECO:0007669"/>
    <property type="project" value="Ensembl"/>
</dbReference>
<evidence type="ECO:0000256" key="9">
    <source>
        <dbReference type="ARBA" id="ARBA00023136"/>
    </source>
</evidence>
<evidence type="ECO:0000256" key="4">
    <source>
        <dbReference type="ARBA" id="ARBA00022679"/>
    </source>
</evidence>
<dbReference type="GO" id="GO:1990578">
    <property type="term" value="C:perinuclear endoplasmic reticulum membrane"/>
    <property type="evidence" value="ECO:0007669"/>
    <property type="project" value="Ensembl"/>
</dbReference>
<comment type="caution">
    <text evidence="11">Lacks conserved residue(s) required for the propagation of feature annotation.</text>
</comment>
<dbReference type="CDD" id="cd07987">
    <property type="entry name" value="LPLAT_MGAT-like"/>
    <property type="match status" value="1"/>
</dbReference>
<dbReference type="Proteomes" id="UP000515203">
    <property type="component" value="Unplaced"/>
</dbReference>
<evidence type="ECO:0000256" key="11">
    <source>
        <dbReference type="RuleBase" id="RU367023"/>
    </source>
</evidence>
<dbReference type="Pfam" id="PF03982">
    <property type="entry name" value="DAGAT"/>
    <property type="match status" value="1"/>
</dbReference>
<keyword evidence="10" id="KW-0012">Acyltransferase</keyword>
<dbReference type="OMA" id="FWFTCAN"/>
<dbReference type="PANTHER" id="PTHR12317:SF74">
    <property type="entry name" value="2-ACYLGLYCEROL O-ACYLTRANSFERASE 2"/>
    <property type="match status" value="1"/>
</dbReference>
<evidence type="ECO:0000256" key="7">
    <source>
        <dbReference type="ARBA" id="ARBA00022989"/>
    </source>
</evidence>
<dbReference type="GO" id="GO:0004144">
    <property type="term" value="F:diacylglycerol O-acyltransferase activity"/>
    <property type="evidence" value="ECO:0007669"/>
    <property type="project" value="TreeGrafter"/>
</dbReference>
<dbReference type="CTD" id="80168"/>
<evidence type="ECO:0000256" key="3">
    <source>
        <dbReference type="ARBA" id="ARBA00022516"/>
    </source>
</evidence>
<dbReference type="GO" id="GO:0006640">
    <property type="term" value="P:monoacylglycerol biosynthetic process"/>
    <property type="evidence" value="ECO:0007669"/>
    <property type="project" value="Ensembl"/>
</dbReference>
<evidence type="ECO:0000256" key="2">
    <source>
        <dbReference type="ARBA" id="ARBA00005420"/>
    </source>
</evidence>
<evidence type="ECO:0000256" key="6">
    <source>
        <dbReference type="ARBA" id="ARBA00022824"/>
    </source>
</evidence>
<dbReference type="GeneID" id="101591770"/>
<gene>
    <name evidence="13" type="primary">Mogat2</name>
</gene>
<keyword evidence="7 11" id="KW-1133">Transmembrane helix</keyword>